<dbReference type="Proteomes" id="UP000301751">
    <property type="component" value="Unassembled WGS sequence"/>
</dbReference>
<dbReference type="InterPro" id="IPR051531">
    <property type="entry name" value="N-acetyltransferase"/>
</dbReference>
<accession>A0A480B1U5</accession>
<gene>
    <name evidence="5" type="ORF">AQPW35_40590</name>
</gene>
<keyword evidence="6" id="KW-1185">Reference proteome</keyword>
<comment type="similarity">
    <text evidence="3">Belongs to the acetyltransferase family. RimJ subfamily.</text>
</comment>
<evidence type="ECO:0000256" key="2">
    <source>
        <dbReference type="ARBA" id="ARBA00023315"/>
    </source>
</evidence>
<dbReference type="PANTHER" id="PTHR43792:SF8">
    <property type="entry name" value="[RIBOSOMAL PROTEIN US5]-ALANINE N-ACETYLTRANSFERASE"/>
    <property type="match status" value="1"/>
</dbReference>
<keyword evidence="2" id="KW-0012">Acyltransferase</keyword>
<dbReference type="RefSeq" id="WP_162520862.1">
    <property type="nucleotide sequence ID" value="NZ_BJCL01000012.1"/>
</dbReference>
<proteinExistence type="inferred from homology"/>
<dbReference type="AlphaFoldDB" id="A0A480B1U5"/>
<protein>
    <submittedName>
        <fullName evidence="5">Ribosomal-protein-alanine N-acetyltransferase</fullName>
    </submittedName>
</protein>
<dbReference type="Pfam" id="PF13302">
    <property type="entry name" value="Acetyltransf_3"/>
    <property type="match status" value="1"/>
</dbReference>
<dbReference type="InterPro" id="IPR000182">
    <property type="entry name" value="GNAT_dom"/>
</dbReference>
<dbReference type="GO" id="GO:0008999">
    <property type="term" value="F:protein-N-terminal-alanine acetyltransferase activity"/>
    <property type="evidence" value="ECO:0007669"/>
    <property type="project" value="TreeGrafter"/>
</dbReference>
<feature type="domain" description="N-acetyltransferase" evidence="4">
    <location>
        <begin position="39"/>
        <end position="185"/>
    </location>
</feature>
<evidence type="ECO:0000313" key="6">
    <source>
        <dbReference type="Proteomes" id="UP000301751"/>
    </source>
</evidence>
<dbReference type="EMBL" id="BJCL01000012">
    <property type="protein sequence ID" value="GCL64978.1"/>
    <property type="molecule type" value="Genomic_DNA"/>
</dbReference>
<evidence type="ECO:0000313" key="5">
    <source>
        <dbReference type="EMBL" id="GCL64978.1"/>
    </source>
</evidence>
<name>A0A480B1U5_9BURK</name>
<evidence type="ECO:0000256" key="1">
    <source>
        <dbReference type="ARBA" id="ARBA00022679"/>
    </source>
</evidence>
<dbReference type="PROSITE" id="PS51186">
    <property type="entry name" value="GNAT"/>
    <property type="match status" value="1"/>
</dbReference>
<sequence length="197" mass="21553">MTAAHQQLHTARLLLQAPDATPGSPQVAAVADFYRRNAAHFAPWDPPLPADHAAPERIAQALADGAEAFATGRALRWWLLPAGTPGRVIGQVHLSSLVRGAFQSCHLGYALDAGCQGRGLMHEALRRVIDEAFSPRLNLHRIQAAVRPENHRSLAVLARLGFAQIGLARSYLFIDGAWRDHHLLELTHPAFVQPADW</sequence>
<dbReference type="PANTHER" id="PTHR43792">
    <property type="entry name" value="GNAT FAMILY, PUTATIVE (AFU_ORTHOLOGUE AFUA_3G00765)-RELATED-RELATED"/>
    <property type="match status" value="1"/>
</dbReference>
<dbReference type="GO" id="GO:0005737">
    <property type="term" value="C:cytoplasm"/>
    <property type="evidence" value="ECO:0007669"/>
    <property type="project" value="TreeGrafter"/>
</dbReference>
<reference evidence="6" key="1">
    <citation type="submission" date="2019-03" db="EMBL/GenBank/DDBJ databases">
        <title>Aquabacterium pictum sp.nov., the first bacteriochlorophyll a-containing freshwater bacterium in the genus Aquabacterium of the class Betaproteobacteria.</title>
        <authorList>
            <person name="Hirose S."/>
            <person name="Tank M."/>
            <person name="Hara E."/>
            <person name="Tamaki H."/>
            <person name="Takaichi S."/>
            <person name="Haruta S."/>
            <person name="Hanada S."/>
        </authorList>
    </citation>
    <scope>NUCLEOTIDE SEQUENCE [LARGE SCALE GENOMIC DNA]</scope>
    <source>
        <strain evidence="6">W35</strain>
    </source>
</reference>
<dbReference type="SUPFAM" id="SSF55729">
    <property type="entry name" value="Acyl-CoA N-acyltransferases (Nat)"/>
    <property type="match status" value="1"/>
</dbReference>
<dbReference type="Gene3D" id="3.40.630.30">
    <property type="match status" value="1"/>
</dbReference>
<evidence type="ECO:0000259" key="4">
    <source>
        <dbReference type="PROSITE" id="PS51186"/>
    </source>
</evidence>
<evidence type="ECO:0000256" key="3">
    <source>
        <dbReference type="ARBA" id="ARBA00038502"/>
    </source>
</evidence>
<comment type="caution">
    <text evidence="5">The sequence shown here is derived from an EMBL/GenBank/DDBJ whole genome shotgun (WGS) entry which is preliminary data.</text>
</comment>
<keyword evidence="1 5" id="KW-0808">Transferase</keyword>
<organism evidence="5 6">
    <name type="scientific">Pseudaquabacterium pictum</name>
    <dbReference type="NCBI Taxonomy" id="2315236"/>
    <lineage>
        <taxon>Bacteria</taxon>
        <taxon>Pseudomonadati</taxon>
        <taxon>Pseudomonadota</taxon>
        <taxon>Betaproteobacteria</taxon>
        <taxon>Burkholderiales</taxon>
        <taxon>Sphaerotilaceae</taxon>
        <taxon>Pseudaquabacterium</taxon>
    </lineage>
</organism>
<dbReference type="InterPro" id="IPR016181">
    <property type="entry name" value="Acyl_CoA_acyltransferase"/>
</dbReference>